<organism evidence="7 8">
    <name type="scientific">Pseudoramibacter alactolyticus ATCC 23263</name>
    <dbReference type="NCBI Taxonomy" id="887929"/>
    <lineage>
        <taxon>Bacteria</taxon>
        <taxon>Bacillati</taxon>
        <taxon>Bacillota</taxon>
        <taxon>Clostridia</taxon>
        <taxon>Eubacteriales</taxon>
        <taxon>Eubacteriaceae</taxon>
        <taxon>Pseudoramibacter</taxon>
    </lineage>
</organism>
<feature type="transmembrane region" description="Helical" evidence="5">
    <location>
        <begin position="196"/>
        <end position="215"/>
    </location>
</feature>
<feature type="transmembrane region" description="Helical" evidence="5">
    <location>
        <begin position="65"/>
        <end position="85"/>
    </location>
</feature>
<dbReference type="Gene3D" id="3.30.750.24">
    <property type="entry name" value="STAS domain"/>
    <property type="match status" value="1"/>
</dbReference>
<feature type="transmembrane region" description="Helical" evidence="5">
    <location>
        <begin position="379"/>
        <end position="406"/>
    </location>
</feature>
<feature type="transmembrane region" description="Helical" evidence="5">
    <location>
        <begin position="163"/>
        <end position="189"/>
    </location>
</feature>
<dbReference type="Proteomes" id="UP000004754">
    <property type="component" value="Unassembled WGS sequence"/>
</dbReference>
<evidence type="ECO:0000256" key="1">
    <source>
        <dbReference type="ARBA" id="ARBA00004141"/>
    </source>
</evidence>
<sequence length="749" mass="81240">MFLKNYRAEDLKKDLPSGIIVALVSIPIAMGYAQIAGLPPVYGLYGSLLPILVFGLITSSPRFVFGVDAAPAALVGSLVVGTLGIRLQSAAAVRVVPVITLAVTLWLLFFWLLKAGRFTKFISSPVLGGFITGICTEIILMQIPKLYGGTAGMGEIAELLPHIAATAQAGFNVLSLALGVGTFVVIMLGKRVCPKVPMSVVMMGVGAVLTLIFHLDQHGVALLPAVPPGLPRPVLPQLDARLLAMLPRIFISSFSVALVITAETLLATGSVGMAHGDSIDNNRELLAYTAANLVSGLFGCPPVSGSVSRTGIAGDFGVNSQMMSVVAAATMALVLCFATGFIGFLPVPVLTGIVIAALFSILEFDLAHKLKKVDRVEFVIFYIVFAVVLIRGSVAGVVAGVGLSFLTVVLRASRPATAFLGCIPDHEGFYALSRTRDARPIENVVLYQFNAALFFANIGVFQSQLEAAVTSNTRVAVVDARGISSVDVTATEQLLILYRHLKARGVRLYLTEHPGAVNDQLRTFGGQVLFDDHALRPTMAMALADAGLTPPYPLTEGDGATYVRLPEGAAGQGGPADAAMAEYEWVYGADADHKMREMAERFAEDIAAADRFDGEQIAAKEQRQFGQYWSGLDEEKFMDLLEMRLAMMENKGDLSAEQYQKIVADLVAYHAHLDEKLIGMEREALKRIVHFRMHRERYFKTHYPETFEQFRQARNRHRQILKQENPALAARIEAWRKQLADQMDWPPHS</sequence>
<evidence type="ECO:0000313" key="7">
    <source>
        <dbReference type="EMBL" id="EFV01617.1"/>
    </source>
</evidence>
<evidence type="ECO:0000313" key="8">
    <source>
        <dbReference type="Proteomes" id="UP000004754"/>
    </source>
</evidence>
<keyword evidence="3 5" id="KW-1133">Transmembrane helix</keyword>
<dbReference type="GO" id="GO:0055085">
    <property type="term" value="P:transmembrane transport"/>
    <property type="evidence" value="ECO:0007669"/>
    <property type="project" value="InterPro"/>
</dbReference>
<dbReference type="InterPro" id="IPR001902">
    <property type="entry name" value="SLC26A/SulP_fam"/>
</dbReference>
<dbReference type="eggNOG" id="COG0659">
    <property type="taxonomic scope" value="Bacteria"/>
</dbReference>
<dbReference type="Pfam" id="PF00916">
    <property type="entry name" value="Sulfate_transp"/>
    <property type="match status" value="1"/>
</dbReference>
<feature type="transmembrane region" description="Helical" evidence="5">
    <location>
        <begin position="15"/>
        <end position="35"/>
    </location>
</feature>
<gene>
    <name evidence="7" type="ORF">HMP0721_1010</name>
</gene>
<dbReference type="InterPro" id="IPR002645">
    <property type="entry name" value="STAS_dom"/>
</dbReference>
<dbReference type="HOGENOM" id="CLU_003182_13_0_9"/>
<dbReference type="Pfam" id="PF01740">
    <property type="entry name" value="STAS"/>
    <property type="match status" value="1"/>
</dbReference>
<comment type="caution">
    <text evidence="7">The sequence shown here is derived from an EMBL/GenBank/DDBJ whole genome shotgun (WGS) entry which is preliminary data.</text>
</comment>
<dbReference type="AlphaFoldDB" id="E6MG77"/>
<feature type="domain" description="STAS" evidence="6">
    <location>
        <begin position="434"/>
        <end position="546"/>
    </location>
</feature>
<protein>
    <submittedName>
        <fullName evidence="7">STAS domain protein</fullName>
    </submittedName>
</protein>
<evidence type="ECO:0000256" key="2">
    <source>
        <dbReference type="ARBA" id="ARBA00022692"/>
    </source>
</evidence>
<dbReference type="PANTHER" id="PTHR11814">
    <property type="entry name" value="SULFATE TRANSPORTER"/>
    <property type="match status" value="1"/>
</dbReference>
<dbReference type="PROSITE" id="PS50801">
    <property type="entry name" value="STAS"/>
    <property type="match status" value="1"/>
</dbReference>
<feature type="transmembrane region" description="Helical" evidence="5">
    <location>
        <begin position="249"/>
        <end position="273"/>
    </location>
</feature>
<feature type="transmembrane region" description="Helical" evidence="5">
    <location>
        <begin position="125"/>
        <end position="143"/>
    </location>
</feature>
<evidence type="ECO:0000256" key="3">
    <source>
        <dbReference type="ARBA" id="ARBA00022989"/>
    </source>
</evidence>
<dbReference type="STRING" id="887929.HMP0721_1010"/>
<feature type="transmembrane region" description="Helical" evidence="5">
    <location>
        <begin position="325"/>
        <end position="358"/>
    </location>
</feature>
<feature type="transmembrane region" description="Helical" evidence="5">
    <location>
        <begin position="41"/>
        <end position="58"/>
    </location>
</feature>
<comment type="subcellular location">
    <subcellularLocation>
        <location evidence="1">Membrane</location>
        <topology evidence="1">Multi-pass membrane protein</topology>
    </subcellularLocation>
</comment>
<feature type="transmembrane region" description="Helical" evidence="5">
    <location>
        <begin position="91"/>
        <end position="113"/>
    </location>
</feature>
<dbReference type="OrthoDB" id="9771198at2"/>
<reference evidence="7 8" key="1">
    <citation type="submission" date="2010-12" db="EMBL/GenBank/DDBJ databases">
        <authorList>
            <person name="Muzny D."/>
            <person name="Qin X."/>
            <person name="Deng J."/>
            <person name="Jiang H."/>
            <person name="Liu Y."/>
            <person name="Qu J."/>
            <person name="Song X.-Z."/>
            <person name="Zhang L."/>
            <person name="Thornton R."/>
            <person name="Coyle M."/>
            <person name="Francisco L."/>
            <person name="Jackson L."/>
            <person name="Javaid M."/>
            <person name="Korchina V."/>
            <person name="Kovar C."/>
            <person name="Mata R."/>
            <person name="Mathew T."/>
            <person name="Ngo R."/>
            <person name="Nguyen L."/>
            <person name="Nguyen N."/>
            <person name="Okwuonu G."/>
            <person name="Ongeri F."/>
            <person name="Pham C."/>
            <person name="Simmons D."/>
            <person name="Wilczek-Boney K."/>
            <person name="Hale W."/>
            <person name="Jakkamsetti A."/>
            <person name="Pham P."/>
            <person name="Ruth R."/>
            <person name="San Lucas F."/>
            <person name="Warren J."/>
            <person name="Zhang J."/>
            <person name="Zhao Z."/>
            <person name="Zhou C."/>
            <person name="Zhu D."/>
            <person name="Lee S."/>
            <person name="Bess C."/>
            <person name="Blankenburg K."/>
            <person name="Forbes L."/>
            <person name="Fu Q."/>
            <person name="Gubbala S."/>
            <person name="Hirani K."/>
            <person name="Jayaseelan J.C."/>
            <person name="Lara F."/>
            <person name="Munidasa M."/>
            <person name="Palculict T."/>
            <person name="Patil S."/>
            <person name="Pu L.-L."/>
            <person name="Saada N."/>
            <person name="Tang L."/>
            <person name="Weissenberger G."/>
            <person name="Zhu Y."/>
            <person name="Hemphill L."/>
            <person name="Shang Y."/>
            <person name="Youmans B."/>
            <person name="Ayvaz T."/>
            <person name="Ross M."/>
            <person name="Santibanez J."/>
            <person name="Aqrawi P."/>
            <person name="Gross S."/>
            <person name="Joshi V."/>
            <person name="Fowler G."/>
            <person name="Nazareth L."/>
            <person name="Reid J."/>
            <person name="Worley K."/>
            <person name="Petrosino J."/>
            <person name="Highlander S."/>
            <person name="Gibbs R."/>
        </authorList>
    </citation>
    <scope>NUCLEOTIDE SEQUENCE [LARGE SCALE GENOMIC DNA]</scope>
    <source>
        <strain evidence="7 8">ATCC 23263</strain>
    </source>
</reference>
<evidence type="ECO:0000259" key="6">
    <source>
        <dbReference type="PROSITE" id="PS50801"/>
    </source>
</evidence>
<dbReference type="SUPFAM" id="SSF52091">
    <property type="entry name" value="SpoIIaa-like"/>
    <property type="match status" value="1"/>
</dbReference>
<proteinExistence type="predicted"/>
<dbReference type="GO" id="GO:0016020">
    <property type="term" value="C:membrane"/>
    <property type="evidence" value="ECO:0007669"/>
    <property type="project" value="UniProtKB-SubCell"/>
</dbReference>
<dbReference type="InterPro" id="IPR036513">
    <property type="entry name" value="STAS_dom_sf"/>
</dbReference>
<accession>E6MG77</accession>
<dbReference type="RefSeq" id="WP_006598434.1">
    <property type="nucleotide sequence ID" value="NZ_GL622359.1"/>
</dbReference>
<keyword evidence="2 5" id="KW-0812">Transmembrane</keyword>
<dbReference type="CDD" id="cd07042">
    <property type="entry name" value="STAS_SulP_like_sulfate_transporter"/>
    <property type="match status" value="1"/>
</dbReference>
<dbReference type="EMBL" id="AEQN01000016">
    <property type="protein sequence ID" value="EFV01617.1"/>
    <property type="molecule type" value="Genomic_DNA"/>
</dbReference>
<keyword evidence="4 5" id="KW-0472">Membrane</keyword>
<evidence type="ECO:0000256" key="4">
    <source>
        <dbReference type="ARBA" id="ARBA00023136"/>
    </source>
</evidence>
<name>E6MG77_9FIRM</name>
<keyword evidence="8" id="KW-1185">Reference proteome</keyword>
<feature type="transmembrane region" description="Helical" evidence="5">
    <location>
        <begin position="285"/>
        <end position="305"/>
    </location>
</feature>
<evidence type="ECO:0000256" key="5">
    <source>
        <dbReference type="SAM" id="Phobius"/>
    </source>
</evidence>
<dbReference type="InterPro" id="IPR011547">
    <property type="entry name" value="SLC26A/SulP_dom"/>
</dbReference>